<dbReference type="Pfam" id="PF13181">
    <property type="entry name" value="TPR_8"/>
    <property type="match status" value="2"/>
</dbReference>
<proteinExistence type="predicted"/>
<accession>W8W0P3</accession>
<dbReference type="SMART" id="SM00028">
    <property type="entry name" value="TPR"/>
    <property type="match status" value="4"/>
</dbReference>
<organism evidence="2 3">
    <name type="scientific">Nonlabens marinus S1-08</name>
    <dbReference type="NCBI Taxonomy" id="1454201"/>
    <lineage>
        <taxon>Bacteria</taxon>
        <taxon>Pseudomonadati</taxon>
        <taxon>Bacteroidota</taxon>
        <taxon>Flavobacteriia</taxon>
        <taxon>Flavobacteriales</taxon>
        <taxon>Flavobacteriaceae</taxon>
        <taxon>Nonlabens</taxon>
    </lineage>
</organism>
<gene>
    <name evidence="2" type="ORF">NMS_2667</name>
</gene>
<dbReference type="AlphaFoldDB" id="W8W0P3"/>
<evidence type="ECO:0000313" key="3">
    <source>
        <dbReference type="Proteomes" id="UP000031760"/>
    </source>
</evidence>
<dbReference type="HOGENOM" id="CLU_043019_2_0_10"/>
<keyword evidence="1" id="KW-0802">TPR repeat</keyword>
<dbReference type="KEGG" id="nmf:NMS_2667"/>
<dbReference type="InterPro" id="IPR019734">
    <property type="entry name" value="TPR_rpt"/>
</dbReference>
<sequence>MKKILIVAALAVTTIGFAQKRELRKVEKAIEDKNYSEATSEFEKINESEVESKYLADYKFYKAVTILGNPTRIAADGMQLRQVIDLLEEAESLGYSDEDQILYYEQTTADAIFSDAQKKLKSGDQKAALDNVIYLLELNPDNQKMRENAANLAYRIGEFSSAKANYEQLVKEGYTGEEETVVATGVKDGVVSTFPNKKAAEYAVMSGDFKDVRIEKSDSQLGSLITNLAWIYKNDGEVDKARKLAMDAMKNNPNDASLSTASADIYLLLGMKDEYEKAIKELNTEIKDPRVFENLGIAAGEKENWDQAIDYYNKSIELKADNFVTQNNIAVAYINKGNLDETSAEDQIKLYTMATKHLEKVVEIKPEQASAKQTLLGLYKFLEMNDKAAALETKM</sequence>
<dbReference type="OrthoDB" id="1149028at2"/>
<dbReference type="PANTHER" id="PTHR12558:SF13">
    <property type="entry name" value="CELL DIVISION CYCLE PROTEIN 27 HOMOLOG"/>
    <property type="match status" value="1"/>
</dbReference>
<protein>
    <submittedName>
        <fullName evidence="2">TPR repeat</fullName>
    </submittedName>
</protein>
<name>W8W0P3_9FLAO</name>
<dbReference type="PROSITE" id="PS50005">
    <property type="entry name" value="TPR"/>
    <property type="match status" value="1"/>
</dbReference>
<dbReference type="SUPFAM" id="SSF48452">
    <property type="entry name" value="TPR-like"/>
    <property type="match status" value="1"/>
</dbReference>
<dbReference type="EMBL" id="AP014548">
    <property type="protein sequence ID" value="BAO56676.1"/>
    <property type="molecule type" value="Genomic_DNA"/>
</dbReference>
<evidence type="ECO:0000313" key="2">
    <source>
        <dbReference type="EMBL" id="BAO56676.1"/>
    </source>
</evidence>
<dbReference type="InterPro" id="IPR011990">
    <property type="entry name" value="TPR-like_helical_dom_sf"/>
</dbReference>
<feature type="repeat" description="TPR" evidence="1">
    <location>
        <begin position="289"/>
        <end position="322"/>
    </location>
</feature>
<keyword evidence="3" id="KW-1185">Reference proteome</keyword>
<dbReference type="STRING" id="1454201.NMS_2667"/>
<dbReference type="Proteomes" id="UP000031760">
    <property type="component" value="Chromosome"/>
</dbReference>
<dbReference type="Gene3D" id="1.25.40.10">
    <property type="entry name" value="Tetratricopeptide repeat domain"/>
    <property type="match status" value="1"/>
</dbReference>
<dbReference type="PANTHER" id="PTHR12558">
    <property type="entry name" value="CELL DIVISION CYCLE 16,23,27"/>
    <property type="match status" value="1"/>
</dbReference>
<reference evidence="2 3" key="1">
    <citation type="journal article" date="2014" name="Proc. Natl. Acad. Sci. U.S.A.">
        <title>Functional characterization of flavobacteria rhodopsins reveals a unique class of light-driven chloride pump in bacteria.</title>
        <authorList>
            <person name="Yoshizawa S."/>
            <person name="Kumagai Y."/>
            <person name="Kim H."/>
            <person name="Ogura Y."/>
            <person name="Hayashi T."/>
            <person name="Iwasaki W."/>
            <person name="DeLong E.F."/>
            <person name="Kogure K."/>
        </authorList>
    </citation>
    <scope>NUCLEOTIDE SEQUENCE [LARGE SCALE GENOMIC DNA]</scope>
    <source>
        <strain evidence="2 3">S1-08</strain>
    </source>
</reference>
<evidence type="ECO:0000256" key="1">
    <source>
        <dbReference type="PROSITE-ProRule" id="PRU00339"/>
    </source>
</evidence>
<dbReference type="RefSeq" id="WP_041497181.1">
    <property type="nucleotide sequence ID" value="NZ_AP014548.1"/>
</dbReference>